<feature type="compositionally biased region" description="Basic and acidic residues" evidence="1">
    <location>
        <begin position="1"/>
        <end position="10"/>
    </location>
</feature>
<feature type="region of interest" description="Disordered" evidence="1">
    <location>
        <begin position="158"/>
        <end position="195"/>
    </location>
</feature>
<sequence length="304" mass="32026">MTRALRDEHGIAGVAGTSSLRPLKIYPEQLPRPEGNSKPRRPDHGRLGPACTSGGPRSAWSRTQTKSQRRKKHTIIHHPAWTHASVESSAADLVTLRLAREEGGRLAASHLNGSLRIAWRNMKHGHCRVQPPEGLPFSVVHSVRIATSPSLPRYRANARTAASGSPDLGSNVRFHPKSASRHRTGTPPALDSPAPLHLHADLELAPAHSGRGGSAPLGSIAASCTAASSEPFEFLDKIACAAVISRSARPGPVYLRGHTTHGAAYGSTSTDAEAEHAEGGRAGNGCVIGVAASSPSLCIHTSQR</sequence>
<evidence type="ECO:0000256" key="1">
    <source>
        <dbReference type="SAM" id="MobiDB-lite"/>
    </source>
</evidence>
<feature type="compositionally biased region" description="Basic and acidic residues" evidence="1">
    <location>
        <begin position="35"/>
        <end position="46"/>
    </location>
</feature>
<organism evidence="2 3">
    <name type="scientific">Daedalea quercina L-15889</name>
    <dbReference type="NCBI Taxonomy" id="1314783"/>
    <lineage>
        <taxon>Eukaryota</taxon>
        <taxon>Fungi</taxon>
        <taxon>Dikarya</taxon>
        <taxon>Basidiomycota</taxon>
        <taxon>Agaricomycotina</taxon>
        <taxon>Agaricomycetes</taxon>
        <taxon>Polyporales</taxon>
        <taxon>Fomitopsis</taxon>
    </lineage>
</organism>
<feature type="compositionally biased region" description="Basic residues" evidence="1">
    <location>
        <begin position="174"/>
        <end position="184"/>
    </location>
</feature>
<protein>
    <submittedName>
        <fullName evidence="2">Uncharacterized protein</fullName>
    </submittedName>
</protein>
<dbReference type="EMBL" id="KV429054">
    <property type="protein sequence ID" value="KZT70033.1"/>
    <property type="molecule type" value="Genomic_DNA"/>
</dbReference>
<proteinExistence type="predicted"/>
<name>A0A165QWZ6_9APHY</name>
<keyword evidence="3" id="KW-1185">Reference proteome</keyword>
<accession>A0A165QWZ6</accession>
<dbReference type="Proteomes" id="UP000076727">
    <property type="component" value="Unassembled WGS sequence"/>
</dbReference>
<dbReference type="AlphaFoldDB" id="A0A165QWZ6"/>
<evidence type="ECO:0000313" key="2">
    <source>
        <dbReference type="EMBL" id="KZT70033.1"/>
    </source>
</evidence>
<gene>
    <name evidence="2" type="ORF">DAEQUDRAFT_737757</name>
</gene>
<evidence type="ECO:0000313" key="3">
    <source>
        <dbReference type="Proteomes" id="UP000076727"/>
    </source>
</evidence>
<feature type="region of interest" description="Disordered" evidence="1">
    <location>
        <begin position="1"/>
        <end position="72"/>
    </location>
</feature>
<reference evidence="2 3" key="1">
    <citation type="journal article" date="2016" name="Mol. Biol. Evol.">
        <title>Comparative Genomics of Early-Diverging Mushroom-Forming Fungi Provides Insights into the Origins of Lignocellulose Decay Capabilities.</title>
        <authorList>
            <person name="Nagy L.G."/>
            <person name="Riley R."/>
            <person name="Tritt A."/>
            <person name="Adam C."/>
            <person name="Daum C."/>
            <person name="Floudas D."/>
            <person name="Sun H."/>
            <person name="Yadav J.S."/>
            <person name="Pangilinan J."/>
            <person name="Larsson K.H."/>
            <person name="Matsuura K."/>
            <person name="Barry K."/>
            <person name="Labutti K."/>
            <person name="Kuo R."/>
            <person name="Ohm R.A."/>
            <person name="Bhattacharya S.S."/>
            <person name="Shirouzu T."/>
            <person name="Yoshinaga Y."/>
            <person name="Martin F.M."/>
            <person name="Grigoriev I.V."/>
            <person name="Hibbett D.S."/>
        </authorList>
    </citation>
    <scope>NUCLEOTIDE SEQUENCE [LARGE SCALE GENOMIC DNA]</scope>
    <source>
        <strain evidence="2 3">L-15889</strain>
    </source>
</reference>